<gene>
    <name evidence="1" type="ORF">AWB68_00039</name>
</gene>
<reference evidence="1" key="1">
    <citation type="submission" date="2016-01" db="EMBL/GenBank/DDBJ databases">
        <authorList>
            <person name="Peeters C."/>
        </authorList>
    </citation>
    <scope>NUCLEOTIDE SEQUENCE [LARGE SCALE GENOMIC DNA]</scope>
    <source>
        <strain evidence="1">LMG 22940</strain>
    </source>
</reference>
<protein>
    <recommendedName>
        <fullName evidence="3">DUF1839 family protein</fullName>
    </recommendedName>
</protein>
<dbReference type="AlphaFoldDB" id="A0A158EVY1"/>
<accession>A0A158EVY1</accession>
<dbReference type="EMBL" id="FCON02000001">
    <property type="protein sequence ID" value="SAL11673.1"/>
    <property type="molecule type" value="Genomic_DNA"/>
</dbReference>
<evidence type="ECO:0008006" key="3">
    <source>
        <dbReference type="Google" id="ProtNLM"/>
    </source>
</evidence>
<dbReference type="Proteomes" id="UP000054770">
    <property type="component" value="Unassembled WGS sequence"/>
</dbReference>
<proteinExistence type="predicted"/>
<dbReference type="InterPro" id="IPR014989">
    <property type="entry name" value="DUF1839"/>
</dbReference>
<evidence type="ECO:0000313" key="1">
    <source>
        <dbReference type="EMBL" id="SAL11673.1"/>
    </source>
</evidence>
<evidence type="ECO:0000313" key="2">
    <source>
        <dbReference type="Proteomes" id="UP000054770"/>
    </source>
</evidence>
<sequence length="345" mass="39129">MSAFHVTGASGSDESRARVIRLDPLRLRARRHHAHALHRGERIWHDTDSHVDLWIELLHGYGFEPRAALAFTVTQDFEDDQFTLPRLPLDDIDKLYGLQVQELSIFDSLEERALTQTRRANTVLIEVDAFYLPDTRAISYHRAHAKTTIGIDVIDPDTRRLGYFHNTGYHLLGGDDYDRVLHRPGGNGAPPDALFPHVEFVKRARPPVAGTALAETSADILCTHLPRRPASNPVSRWRAAFPGHVETMLERGEPYVRDYALNVMRQLGSNFEFLAQYLHWMRKQGFDIPGDAHAAAQKIASESMVLQCRLARSVSRRRRDHCEASFDLLEDAYERVVPSLAGIVC</sequence>
<dbReference type="Pfam" id="PF08893">
    <property type="entry name" value="DUF1839"/>
    <property type="match status" value="1"/>
</dbReference>
<organism evidence="1 2">
    <name type="scientific">Caballeronia choica</name>
    <dbReference type="NCBI Taxonomy" id="326476"/>
    <lineage>
        <taxon>Bacteria</taxon>
        <taxon>Pseudomonadati</taxon>
        <taxon>Pseudomonadota</taxon>
        <taxon>Betaproteobacteria</taxon>
        <taxon>Burkholderiales</taxon>
        <taxon>Burkholderiaceae</taxon>
        <taxon>Caballeronia</taxon>
    </lineage>
</organism>
<keyword evidence="2" id="KW-1185">Reference proteome</keyword>
<dbReference type="RefSeq" id="WP_087642349.1">
    <property type="nucleotide sequence ID" value="NZ_FCON02000001.1"/>
</dbReference>
<comment type="caution">
    <text evidence="1">The sequence shown here is derived from an EMBL/GenBank/DDBJ whole genome shotgun (WGS) entry which is preliminary data.</text>
</comment>
<dbReference type="OrthoDB" id="4371620at2"/>
<name>A0A158EVY1_9BURK</name>